<dbReference type="AlphaFoldDB" id="A0A327JMF3"/>
<evidence type="ECO:0000256" key="1">
    <source>
        <dbReference type="SAM" id="MobiDB-lite"/>
    </source>
</evidence>
<keyword evidence="2" id="KW-0472">Membrane</keyword>
<proteinExistence type="predicted"/>
<organism evidence="3 4">
    <name type="scientific">Rhodobium orientis</name>
    <dbReference type="NCBI Taxonomy" id="34017"/>
    <lineage>
        <taxon>Bacteria</taxon>
        <taxon>Pseudomonadati</taxon>
        <taxon>Pseudomonadota</taxon>
        <taxon>Alphaproteobacteria</taxon>
        <taxon>Hyphomicrobiales</taxon>
        <taxon>Rhodobiaceae</taxon>
        <taxon>Rhodobium</taxon>
    </lineage>
</organism>
<accession>A0A327JMF3</accession>
<protein>
    <recommendedName>
        <fullName evidence="5">DUF2852 domain-containing protein</fullName>
    </recommendedName>
</protein>
<sequence>MELAARVDEYGKPAWIALTVLAFIIFWPLGLALLAYVIWSGRMGCSKNRGRWHNMDGAGRRNWWKSDMRRASSGNAAFDEYREETLRRLEEEQDEFIAFLERLRKAKDKAEFDQFMDERRRNAGGSSEHPAASNDKPAPDNGNGNEAWGRA</sequence>
<dbReference type="InterPro" id="IPR021273">
    <property type="entry name" value="DUF2852"/>
</dbReference>
<evidence type="ECO:0000256" key="2">
    <source>
        <dbReference type="SAM" id="Phobius"/>
    </source>
</evidence>
<comment type="caution">
    <text evidence="3">The sequence shown here is derived from an EMBL/GenBank/DDBJ whole genome shotgun (WGS) entry which is preliminary data.</text>
</comment>
<keyword evidence="4" id="KW-1185">Reference proteome</keyword>
<evidence type="ECO:0000313" key="4">
    <source>
        <dbReference type="Proteomes" id="UP000249299"/>
    </source>
</evidence>
<dbReference type="Proteomes" id="UP000249299">
    <property type="component" value="Unassembled WGS sequence"/>
</dbReference>
<gene>
    <name evidence="3" type="ORF">CH339_13685</name>
</gene>
<dbReference type="Pfam" id="PF11014">
    <property type="entry name" value="DUF2852"/>
    <property type="match status" value="1"/>
</dbReference>
<evidence type="ECO:0000313" key="3">
    <source>
        <dbReference type="EMBL" id="RAI26514.1"/>
    </source>
</evidence>
<dbReference type="OrthoDB" id="9806878at2"/>
<keyword evidence="2" id="KW-0812">Transmembrane</keyword>
<dbReference type="EMBL" id="NPEV01000029">
    <property type="protein sequence ID" value="RAI26514.1"/>
    <property type="molecule type" value="Genomic_DNA"/>
</dbReference>
<feature type="region of interest" description="Disordered" evidence="1">
    <location>
        <begin position="114"/>
        <end position="151"/>
    </location>
</feature>
<keyword evidence="2" id="KW-1133">Transmembrane helix</keyword>
<name>A0A327JMF3_9HYPH</name>
<evidence type="ECO:0008006" key="5">
    <source>
        <dbReference type="Google" id="ProtNLM"/>
    </source>
</evidence>
<reference evidence="3 4" key="1">
    <citation type="submission" date="2017-07" db="EMBL/GenBank/DDBJ databases">
        <title>Draft Genome Sequences of Select Purple Nonsulfur Bacteria.</title>
        <authorList>
            <person name="Lasarre B."/>
            <person name="Mckinlay J.B."/>
        </authorList>
    </citation>
    <scope>NUCLEOTIDE SEQUENCE [LARGE SCALE GENOMIC DNA]</scope>
    <source>
        <strain evidence="3 4">DSM 11290</strain>
    </source>
</reference>
<dbReference type="RefSeq" id="WP_111434931.1">
    <property type="nucleotide sequence ID" value="NZ_JACIGG010000019.1"/>
</dbReference>
<feature type="transmembrane region" description="Helical" evidence="2">
    <location>
        <begin position="15"/>
        <end position="39"/>
    </location>
</feature>